<keyword evidence="8" id="KW-1185">Reference proteome</keyword>
<evidence type="ECO:0000256" key="3">
    <source>
        <dbReference type="ARBA" id="ARBA00022989"/>
    </source>
</evidence>
<dbReference type="Pfam" id="PF13748">
    <property type="entry name" value="ABC_membrane_3"/>
    <property type="match status" value="1"/>
</dbReference>
<feature type="transmembrane region" description="Helical" evidence="5">
    <location>
        <begin position="156"/>
        <end position="174"/>
    </location>
</feature>
<keyword evidence="3 5" id="KW-1133">Transmembrane helix</keyword>
<evidence type="ECO:0000259" key="6">
    <source>
        <dbReference type="PROSITE" id="PS50929"/>
    </source>
</evidence>
<name>A0A1I4HIR1_9RHOB</name>
<evidence type="ECO:0000256" key="4">
    <source>
        <dbReference type="ARBA" id="ARBA00023136"/>
    </source>
</evidence>
<protein>
    <submittedName>
        <fullName evidence="7">ABC transporter transmembrane region</fullName>
    </submittedName>
</protein>
<keyword evidence="4 5" id="KW-0472">Membrane</keyword>
<organism evidence="7 8">
    <name type="scientific">Shimia haliotis</name>
    <dbReference type="NCBI Taxonomy" id="1280847"/>
    <lineage>
        <taxon>Bacteria</taxon>
        <taxon>Pseudomonadati</taxon>
        <taxon>Pseudomonadota</taxon>
        <taxon>Alphaproteobacteria</taxon>
        <taxon>Rhodobacterales</taxon>
        <taxon>Roseobacteraceae</taxon>
    </lineage>
</organism>
<dbReference type="GO" id="GO:0005886">
    <property type="term" value="C:plasma membrane"/>
    <property type="evidence" value="ECO:0007669"/>
    <property type="project" value="UniProtKB-SubCell"/>
</dbReference>
<dbReference type="PROSITE" id="PS50929">
    <property type="entry name" value="ABC_TM1F"/>
    <property type="match status" value="1"/>
</dbReference>
<dbReference type="STRING" id="1280847.SAMN04488036_11350"/>
<evidence type="ECO:0000313" key="8">
    <source>
        <dbReference type="Proteomes" id="UP000198851"/>
    </source>
</evidence>
<sequence length="296" mass="32667">MKAALARRSGLLQGKPLTLRELMLAFWPQITVTWVMTFLEVALFAVVPLLIGFAIDGLMQGDYAAFYQLGFVFLALIIIATLRRLYDTRAYGIMRVELGKALVTRSAKMPVSRLNARLTMGRELVDFLEKEAPESVTSIVRATAAIAILASFHANLALAALASLIITALLYAFVHQRFFKLNRALNAQSEKQVGVLESRSLPRLGAHLLALRKSEVRISDTEGIIYGLIFVALLGLQMFNLWFATQGLGASAGQVFSIVTYSWDFVESALVLPLTLQTFSRLSEITGRINQTEAPI</sequence>
<evidence type="ECO:0000256" key="2">
    <source>
        <dbReference type="ARBA" id="ARBA00022692"/>
    </source>
</evidence>
<dbReference type="SUPFAM" id="SSF90123">
    <property type="entry name" value="ABC transporter transmembrane region"/>
    <property type="match status" value="1"/>
</dbReference>
<dbReference type="GO" id="GO:0005524">
    <property type="term" value="F:ATP binding"/>
    <property type="evidence" value="ECO:0007669"/>
    <property type="project" value="InterPro"/>
</dbReference>
<comment type="subcellular location">
    <subcellularLocation>
        <location evidence="1">Cell membrane</location>
        <topology evidence="1">Multi-pass membrane protein</topology>
    </subcellularLocation>
</comment>
<keyword evidence="2 5" id="KW-0812">Transmembrane</keyword>
<gene>
    <name evidence="7" type="ORF">SAMN04488036_11350</name>
</gene>
<dbReference type="EMBL" id="FOSZ01000013">
    <property type="protein sequence ID" value="SFL41660.1"/>
    <property type="molecule type" value="Genomic_DNA"/>
</dbReference>
<proteinExistence type="predicted"/>
<reference evidence="8" key="1">
    <citation type="submission" date="2016-10" db="EMBL/GenBank/DDBJ databases">
        <authorList>
            <person name="Varghese N."/>
            <person name="Submissions S."/>
        </authorList>
    </citation>
    <scope>NUCLEOTIDE SEQUENCE [LARGE SCALE GENOMIC DNA]</scope>
    <source>
        <strain evidence="8">DSM 28453</strain>
    </source>
</reference>
<dbReference type="AlphaFoldDB" id="A0A1I4HIR1"/>
<dbReference type="Proteomes" id="UP000198851">
    <property type="component" value="Unassembled WGS sequence"/>
</dbReference>
<dbReference type="InterPro" id="IPR011527">
    <property type="entry name" value="ABC1_TM_dom"/>
</dbReference>
<dbReference type="GO" id="GO:0140359">
    <property type="term" value="F:ABC-type transporter activity"/>
    <property type="evidence" value="ECO:0007669"/>
    <property type="project" value="InterPro"/>
</dbReference>
<dbReference type="InterPro" id="IPR036640">
    <property type="entry name" value="ABC1_TM_sf"/>
</dbReference>
<evidence type="ECO:0000256" key="1">
    <source>
        <dbReference type="ARBA" id="ARBA00004651"/>
    </source>
</evidence>
<feature type="domain" description="ABC transmembrane type-1" evidence="6">
    <location>
        <begin position="35"/>
        <end position="281"/>
    </location>
</feature>
<dbReference type="Gene3D" id="1.20.1560.10">
    <property type="entry name" value="ABC transporter type 1, transmembrane domain"/>
    <property type="match status" value="1"/>
</dbReference>
<accession>A0A1I4HIR1</accession>
<dbReference type="RefSeq" id="WP_244503672.1">
    <property type="nucleotide sequence ID" value="NZ_FOSZ01000013.1"/>
</dbReference>
<evidence type="ECO:0000256" key="5">
    <source>
        <dbReference type="SAM" id="Phobius"/>
    </source>
</evidence>
<feature type="transmembrane region" description="Helical" evidence="5">
    <location>
        <begin position="223"/>
        <end position="243"/>
    </location>
</feature>
<feature type="transmembrane region" description="Helical" evidence="5">
    <location>
        <begin position="65"/>
        <end position="86"/>
    </location>
</feature>
<evidence type="ECO:0000313" key="7">
    <source>
        <dbReference type="EMBL" id="SFL41660.1"/>
    </source>
</evidence>
<feature type="transmembrane region" description="Helical" evidence="5">
    <location>
        <begin position="30"/>
        <end position="53"/>
    </location>
</feature>